<keyword evidence="3" id="KW-0862">Zinc</keyword>
<dbReference type="EMBL" id="BMAC01000863">
    <property type="protein sequence ID" value="GFQ03751.1"/>
    <property type="molecule type" value="Genomic_DNA"/>
</dbReference>
<dbReference type="OrthoDB" id="1711136at2759"/>
<evidence type="ECO:0000256" key="1">
    <source>
        <dbReference type="ARBA" id="ARBA00022723"/>
    </source>
</evidence>
<evidence type="ECO:0000313" key="4">
    <source>
        <dbReference type="EMBL" id="GFQ03751.1"/>
    </source>
</evidence>
<name>A0A830CV34_9LAMI</name>
<gene>
    <name evidence="4" type="ORF">PHJA_002518900</name>
</gene>
<reference evidence="4" key="1">
    <citation type="submission" date="2020-07" db="EMBL/GenBank/DDBJ databases">
        <title>Ethylene signaling mediates host invasion by parasitic plants.</title>
        <authorList>
            <person name="Yoshida S."/>
        </authorList>
    </citation>
    <scope>NUCLEOTIDE SEQUENCE</scope>
    <source>
        <strain evidence="4">Okayama</strain>
    </source>
</reference>
<accession>A0A830CV34</accession>
<proteinExistence type="predicted"/>
<keyword evidence="5" id="KW-1185">Reference proteome</keyword>
<dbReference type="GO" id="GO:0008270">
    <property type="term" value="F:zinc ion binding"/>
    <property type="evidence" value="ECO:0007669"/>
    <property type="project" value="UniProtKB-KW"/>
</dbReference>
<organism evidence="4 5">
    <name type="scientific">Phtheirospermum japonicum</name>
    <dbReference type="NCBI Taxonomy" id="374723"/>
    <lineage>
        <taxon>Eukaryota</taxon>
        <taxon>Viridiplantae</taxon>
        <taxon>Streptophyta</taxon>
        <taxon>Embryophyta</taxon>
        <taxon>Tracheophyta</taxon>
        <taxon>Spermatophyta</taxon>
        <taxon>Magnoliopsida</taxon>
        <taxon>eudicotyledons</taxon>
        <taxon>Gunneridae</taxon>
        <taxon>Pentapetalae</taxon>
        <taxon>asterids</taxon>
        <taxon>lamiids</taxon>
        <taxon>Lamiales</taxon>
        <taxon>Orobanchaceae</taxon>
        <taxon>Orobanchaceae incertae sedis</taxon>
        <taxon>Phtheirospermum</taxon>
    </lineage>
</organism>
<evidence type="ECO:0000256" key="2">
    <source>
        <dbReference type="ARBA" id="ARBA00022771"/>
    </source>
</evidence>
<sequence length="283" mass="32772">MIWYRDFGEANQYTNRNMSGNLGLCGSFTESMAVEARRLNLFSPKIHSNRWRYDDEWYDDDYGSLMGYEVVAPLSGTTTATETLVPMYGSTITEAFSAETVAIKSDSDLSYTVPVSRKCSRDAINSSRQNSAILNNHSGSLTFLGEDFSFQFQQQQLEIDHFIAQHVCFTIDHLFFNFWFILPELFINFAFYFVQQTEKVRLEVKERQKRYSRQIAAAVEDNVMKRLKAKEEEIEKMGKLNWTLEERVKSLCVENKIWRDLAQTSEATTNALRCNLEQVLAQV</sequence>
<dbReference type="AlphaFoldDB" id="A0A830CV34"/>
<dbReference type="Proteomes" id="UP000653305">
    <property type="component" value="Unassembled WGS sequence"/>
</dbReference>
<dbReference type="GO" id="GO:0004842">
    <property type="term" value="F:ubiquitin-protein transferase activity"/>
    <property type="evidence" value="ECO:0007669"/>
    <property type="project" value="TreeGrafter"/>
</dbReference>
<keyword evidence="1" id="KW-0479">Metal-binding</keyword>
<dbReference type="PANTHER" id="PTHR42647:SF12">
    <property type="entry name" value="BOI-RELATED E3 UBIQUITIN-PROTEIN LIGASE 2-RELATED"/>
    <property type="match status" value="1"/>
</dbReference>
<dbReference type="GO" id="GO:0043067">
    <property type="term" value="P:regulation of programmed cell death"/>
    <property type="evidence" value="ECO:0007669"/>
    <property type="project" value="TreeGrafter"/>
</dbReference>
<evidence type="ECO:0000313" key="5">
    <source>
        <dbReference type="Proteomes" id="UP000653305"/>
    </source>
</evidence>
<dbReference type="PANTHER" id="PTHR42647">
    <property type="entry name" value="SBP (S-RIBONUCLEASE BINDING PROTEIN) FAMILY PROTEIN"/>
    <property type="match status" value="1"/>
</dbReference>
<protein>
    <submittedName>
        <fullName evidence="4">Probable boi-related E3 ubiquitin-protein ligase 3</fullName>
    </submittedName>
</protein>
<evidence type="ECO:0000256" key="3">
    <source>
        <dbReference type="ARBA" id="ARBA00022833"/>
    </source>
</evidence>
<comment type="caution">
    <text evidence="4">The sequence shown here is derived from an EMBL/GenBank/DDBJ whole genome shotgun (WGS) entry which is preliminary data.</text>
</comment>
<keyword evidence="2" id="KW-0863">Zinc-finger</keyword>